<sequence length="777" mass="84808">MRATTFGEFLRFYRRRATLTQEDLAVRTGLGVRTLSDLERGRVQTPQAQTVGLLVAGLGLDGTEAAEFVALARSSEAVQPRPERIDCAPPPVDTLIGREPEQQQLAEHVCRATASSVLDVVVVHGPPGVGKTSLAVDAAHRFADQFTDGSLHLDLRGMDATPLSAERAIARLLRTFGVPDARMPSDPSDRLRLYRSMLRERTVLLVLDNAANEAQIRPLLAASPGSLVLVTSRNVLAGLDSKYRLDLGPLRHDGAVALLAATAGADRIKQDLRAADLVAGLCGGVPLALAIAGHRLTGRTTWSLGHLADQLSDERERLDVLATGDVQIRTAFELSYRLLAPETAVIFRRLALIHGPDTSVELAAVAADVSVDDAEMVLEELVDASLLRPDVPGRYSFHDLIRDYARERLHSEESDLHTHRLRTRDWLLTTAMRAASAFLPDDKGASDLASADRWLSAELANWRGAFREAVDDGAHEQVLSLARSMHWYSDHRGPGDLWREVYTAGVNAARELGEREQQAQQLNFVCWVYMARHTNIPLAMRWHEEALRVAEECGSLIETAWAHYYRAGIVTRTGDHEEGVAHSRRAAELFREAGEPMYEVISLSYSGVLLQRLGRLTEAVGTHRACVAAERTLRDAQRGVALENAAQLLLRLADALVAAGDHDEALDVAAEAEELVGQGAANLRSMARLTRGRTLLSADRLAEAREQLTGAVEALSDPEVKVSVLMELAGLCDRMGDQDAAIRHRVRALAESERYESPGMTKLQHDVAGALGIDLSA</sequence>
<comment type="caution">
    <text evidence="2">The sequence shown here is derived from an EMBL/GenBank/DDBJ whole genome shotgun (WGS) entry which is preliminary data.</text>
</comment>
<dbReference type="InterPro" id="IPR010982">
    <property type="entry name" value="Lambda_DNA-bd_dom_sf"/>
</dbReference>
<keyword evidence="3" id="KW-1185">Reference proteome</keyword>
<dbReference type="Pfam" id="PF13560">
    <property type="entry name" value="HTH_31"/>
    <property type="match status" value="1"/>
</dbReference>
<name>A0A7C9W5W0_9PSEU</name>
<protein>
    <submittedName>
        <fullName evidence="2">Helix-turn-helix domain-containing protein</fullName>
    </submittedName>
</protein>
<dbReference type="PRINTS" id="PR00364">
    <property type="entry name" value="DISEASERSIST"/>
</dbReference>
<dbReference type="Gene3D" id="3.40.50.300">
    <property type="entry name" value="P-loop containing nucleotide triphosphate hydrolases"/>
    <property type="match status" value="1"/>
</dbReference>
<reference evidence="2 3" key="1">
    <citation type="submission" date="2020-03" db="EMBL/GenBank/DDBJ databases">
        <title>Isolation and identification of active actinomycetes.</title>
        <authorList>
            <person name="Sun X."/>
        </authorList>
    </citation>
    <scope>NUCLEOTIDE SEQUENCE [LARGE SCALE GENOMIC DNA]</scope>
    <source>
        <strain evidence="2 3">NEAU-D13</strain>
    </source>
</reference>
<evidence type="ECO:0000313" key="3">
    <source>
        <dbReference type="Proteomes" id="UP000481360"/>
    </source>
</evidence>
<dbReference type="Proteomes" id="UP000481360">
    <property type="component" value="Unassembled WGS sequence"/>
</dbReference>
<dbReference type="InterPro" id="IPR001387">
    <property type="entry name" value="Cro/C1-type_HTH"/>
</dbReference>
<dbReference type="Gene3D" id="1.10.10.10">
    <property type="entry name" value="Winged helix-like DNA-binding domain superfamily/Winged helix DNA-binding domain"/>
    <property type="match status" value="1"/>
</dbReference>
<dbReference type="SMART" id="SM00530">
    <property type="entry name" value="HTH_XRE"/>
    <property type="match status" value="1"/>
</dbReference>
<feature type="domain" description="HTH cro/C1-type" evidence="1">
    <location>
        <begin position="10"/>
        <end position="65"/>
    </location>
</feature>
<dbReference type="PANTHER" id="PTHR47691">
    <property type="entry name" value="REGULATOR-RELATED"/>
    <property type="match status" value="1"/>
</dbReference>
<organism evidence="2 3">
    <name type="scientific">Lentzea alba</name>
    <dbReference type="NCBI Taxonomy" id="2714351"/>
    <lineage>
        <taxon>Bacteria</taxon>
        <taxon>Bacillati</taxon>
        <taxon>Actinomycetota</taxon>
        <taxon>Actinomycetes</taxon>
        <taxon>Pseudonocardiales</taxon>
        <taxon>Pseudonocardiaceae</taxon>
        <taxon>Lentzea</taxon>
    </lineage>
</organism>
<dbReference type="GO" id="GO:0003677">
    <property type="term" value="F:DNA binding"/>
    <property type="evidence" value="ECO:0007669"/>
    <property type="project" value="InterPro"/>
</dbReference>
<dbReference type="CDD" id="cd00093">
    <property type="entry name" value="HTH_XRE"/>
    <property type="match status" value="1"/>
</dbReference>
<dbReference type="SUPFAM" id="SSF52540">
    <property type="entry name" value="P-loop containing nucleoside triphosphate hydrolases"/>
    <property type="match status" value="1"/>
</dbReference>
<accession>A0A7C9W5W0</accession>
<dbReference type="Gene3D" id="1.10.260.40">
    <property type="entry name" value="lambda repressor-like DNA-binding domains"/>
    <property type="match status" value="1"/>
</dbReference>
<dbReference type="AlphaFoldDB" id="A0A7C9W5W0"/>
<dbReference type="PANTHER" id="PTHR47691:SF3">
    <property type="entry name" value="HTH-TYPE TRANSCRIPTIONAL REGULATOR RV0890C-RELATED"/>
    <property type="match status" value="1"/>
</dbReference>
<dbReference type="InterPro" id="IPR036388">
    <property type="entry name" value="WH-like_DNA-bd_sf"/>
</dbReference>
<dbReference type="SUPFAM" id="SSF48452">
    <property type="entry name" value="TPR-like"/>
    <property type="match status" value="1"/>
</dbReference>
<evidence type="ECO:0000313" key="2">
    <source>
        <dbReference type="EMBL" id="NGY66478.1"/>
    </source>
</evidence>
<dbReference type="InterPro" id="IPR011990">
    <property type="entry name" value="TPR-like_helical_dom_sf"/>
</dbReference>
<gene>
    <name evidence="2" type="ORF">G7043_47115</name>
</gene>
<dbReference type="RefSeq" id="WP_166056262.1">
    <property type="nucleotide sequence ID" value="NZ_JAAMPJ010000023.1"/>
</dbReference>
<evidence type="ECO:0000259" key="1">
    <source>
        <dbReference type="PROSITE" id="PS50943"/>
    </source>
</evidence>
<dbReference type="InterPro" id="IPR027417">
    <property type="entry name" value="P-loop_NTPase"/>
</dbReference>
<dbReference type="GO" id="GO:0043531">
    <property type="term" value="F:ADP binding"/>
    <property type="evidence" value="ECO:0007669"/>
    <property type="project" value="InterPro"/>
</dbReference>
<dbReference type="Gene3D" id="1.25.40.10">
    <property type="entry name" value="Tetratricopeptide repeat domain"/>
    <property type="match status" value="2"/>
</dbReference>
<dbReference type="SUPFAM" id="SSF47413">
    <property type="entry name" value="lambda repressor-like DNA-binding domains"/>
    <property type="match status" value="1"/>
</dbReference>
<proteinExistence type="predicted"/>
<dbReference type="PROSITE" id="PS50943">
    <property type="entry name" value="HTH_CROC1"/>
    <property type="match status" value="1"/>
</dbReference>
<dbReference type="EMBL" id="JAAMPJ010000023">
    <property type="protein sequence ID" value="NGY66478.1"/>
    <property type="molecule type" value="Genomic_DNA"/>
</dbReference>
<dbReference type="InterPro" id="IPR041664">
    <property type="entry name" value="AAA_16"/>
</dbReference>
<dbReference type="Pfam" id="PF13191">
    <property type="entry name" value="AAA_16"/>
    <property type="match status" value="1"/>
</dbReference>